<keyword evidence="2" id="KW-1185">Reference proteome</keyword>
<evidence type="ECO:0000313" key="2">
    <source>
        <dbReference type="Proteomes" id="UP000052167"/>
    </source>
</evidence>
<gene>
    <name evidence="1" type="ORF">GV68_02575</name>
</gene>
<protein>
    <submittedName>
        <fullName evidence="1">Uncharacterized protein</fullName>
    </submittedName>
</protein>
<reference evidence="1 2" key="1">
    <citation type="submission" date="2014-06" db="EMBL/GenBank/DDBJ databases">
        <title>Rhizobium pelagicum/R2-400B4.</title>
        <authorList>
            <person name="Kimes N.E."/>
            <person name="Lopez-Perez M."/>
        </authorList>
    </citation>
    <scope>NUCLEOTIDE SEQUENCE [LARGE SCALE GENOMIC DNA]</scope>
    <source>
        <strain evidence="1 2">R2-400B4</strain>
    </source>
</reference>
<evidence type="ECO:0000313" key="1">
    <source>
        <dbReference type="EMBL" id="KEQ11183.1"/>
    </source>
</evidence>
<proteinExistence type="predicted"/>
<dbReference type="AlphaFoldDB" id="A0A922P2D6"/>
<name>A0A922P2D6_9HYPH</name>
<sequence length="84" mass="9262">MQPKFQAFRTSIFTPQDVSAMRDAFLLVVTERAPQEVSSDDAPLGRAIIRLYRMGLVDPMKLAAAAALLSTSKTFSNPDLFQLS</sequence>
<dbReference type="Proteomes" id="UP000052167">
    <property type="component" value="Unassembled WGS sequence"/>
</dbReference>
<accession>A0A922P2D6</accession>
<organism evidence="1 2">
    <name type="scientific">Pseudorhizobium pelagicum</name>
    <dbReference type="NCBI Taxonomy" id="1509405"/>
    <lineage>
        <taxon>Bacteria</taxon>
        <taxon>Pseudomonadati</taxon>
        <taxon>Pseudomonadota</taxon>
        <taxon>Alphaproteobacteria</taxon>
        <taxon>Hyphomicrobiales</taxon>
        <taxon>Rhizobiaceae</taxon>
        <taxon>Rhizobium/Agrobacterium group</taxon>
        <taxon>Pseudorhizobium</taxon>
    </lineage>
</organism>
<comment type="caution">
    <text evidence="1">The sequence shown here is derived from an EMBL/GenBank/DDBJ whole genome shotgun (WGS) entry which is preliminary data.</text>
</comment>
<dbReference type="EMBL" id="JOKJ01000001">
    <property type="protein sequence ID" value="KEQ11183.1"/>
    <property type="molecule type" value="Genomic_DNA"/>
</dbReference>